<evidence type="ECO:0000256" key="1">
    <source>
        <dbReference type="SAM" id="SignalP"/>
    </source>
</evidence>
<keyword evidence="1" id="KW-0732">Signal</keyword>
<name>A0A4R7Q8I1_9FLAO</name>
<gene>
    <name evidence="2" type="ORF">BXY82_0712</name>
</gene>
<accession>A0A4R7Q8I1</accession>
<dbReference type="AlphaFoldDB" id="A0A4R7Q8I1"/>
<dbReference type="RefSeq" id="WP_133756776.1">
    <property type="nucleotide sequence ID" value="NZ_SOBW01000007.1"/>
</dbReference>
<feature type="chain" id="PRO_5020793087" description="Lipoprotein" evidence="1">
    <location>
        <begin position="23"/>
        <end position="310"/>
    </location>
</feature>
<sequence length="310" mass="33077">MKKILLLALFSFCLTSCSNDEATSNDPTALNVLQKGTSNSGSTSTDYLVSVSQNSDGSLWTYIISKNPETKAKDLGHYIINLNNCGNESATFANIVYANVNGYPADLTANEGQGTDCDPQAITNNFIKINVEGSGPWVIDIKFERGYEAVISTSWIKAGNSCSLGSVLAPGCPKVPYCSYSQGFFFANGALNNGATNLWTNGLTIGETTYTQADGMHIWNIDRGYGGNQVLNGFFQLGAVRLSDAEASVQLHVDIIEAYFTAVGNVLDYETTSNGKIYFRLPAEAGGITASQVAKAGGAIGKFIDENHCN</sequence>
<feature type="signal peptide" evidence="1">
    <location>
        <begin position="1"/>
        <end position="22"/>
    </location>
</feature>
<dbReference type="OrthoDB" id="1320625at2"/>
<evidence type="ECO:0000313" key="2">
    <source>
        <dbReference type="EMBL" id="TDU43302.1"/>
    </source>
</evidence>
<comment type="caution">
    <text evidence="2">The sequence shown here is derived from an EMBL/GenBank/DDBJ whole genome shotgun (WGS) entry which is preliminary data.</text>
</comment>
<organism evidence="2 3">
    <name type="scientific">Gelidibacter sediminis</name>
    <dbReference type="NCBI Taxonomy" id="1608710"/>
    <lineage>
        <taxon>Bacteria</taxon>
        <taxon>Pseudomonadati</taxon>
        <taxon>Bacteroidota</taxon>
        <taxon>Flavobacteriia</taxon>
        <taxon>Flavobacteriales</taxon>
        <taxon>Flavobacteriaceae</taxon>
        <taxon>Gelidibacter</taxon>
    </lineage>
</organism>
<dbReference type="EMBL" id="SOBW01000007">
    <property type="protein sequence ID" value="TDU43302.1"/>
    <property type="molecule type" value="Genomic_DNA"/>
</dbReference>
<dbReference type="Proteomes" id="UP000294689">
    <property type="component" value="Unassembled WGS sequence"/>
</dbReference>
<evidence type="ECO:0000313" key="3">
    <source>
        <dbReference type="Proteomes" id="UP000294689"/>
    </source>
</evidence>
<evidence type="ECO:0008006" key="4">
    <source>
        <dbReference type="Google" id="ProtNLM"/>
    </source>
</evidence>
<proteinExistence type="predicted"/>
<keyword evidence="3" id="KW-1185">Reference proteome</keyword>
<reference evidence="2 3" key="1">
    <citation type="submission" date="2019-03" db="EMBL/GenBank/DDBJ databases">
        <title>Genomic Encyclopedia of Archaeal and Bacterial Type Strains, Phase II (KMG-II): from individual species to whole genera.</title>
        <authorList>
            <person name="Goeker M."/>
        </authorList>
    </citation>
    <scope>NUCLEOTIDE SEQUENCE [LARGE SCALE GENOMIC DNA]</scope>
    <source>
        <strain evidence="2 3">DSM 28135</strain>
    </source>
</reference>
<protein>
    <recommendedName>
        <fullName evidence="4">Lipoprotein</fullName>
    </recommendedName>
</protein>